<evidence type="ECO:0000256" key="2">
    <source>
        <dbReference type="ARBA" id="ARBA00023002"/>
    </source>
</evidence>
<keyword evidence="2" id="KW-0560">Oxidoreductase</keyword>
<dbReference type="InterPro" id="IPR050425">
    <property type="entry name" value="NAD(P)_dehydrat-like"/>
</dbReference>
<sequence length="366" mass="40269">MSEQGKLVCVTGASGYIASWLVKLLLQRGYTVKATVRDPYYPKKTEHLLALKGATERLHLFKANLLEEGSFESVVDGCDAVFHTASPVVLIVDNPQAQLIDPALKGTMNVLRSCSKVPSVKRVAVTSSMASVAFNGKPLAPYVLVDESWLSDPVFCEKSKTLAEEAAWKFAKENGIDMVTIHPGWVIGPLLQPTLNLSVEEVLKLLKGLLSPSGLKDLWTVKGLKTCVCNYHPELQPTALGLWPLLPPTDIPSQSNWDKACRWLFCKTTLVCCAALELFDLSYEIRKIVPKTGGGFSFCESVDNDYKYATETDTLSPLICAGDKPYEPTCMVSQEKTRSLGIDFTPLEVSLKDNVESLRQKNCVSF</sequence>
<dbReference type="AlphaFoldDB" id="A0A438IUG7"/>
<comment type="caution">
    <text evidence="4">The sequence shown here is derived from an EMBL/GenBank/DDBJ whole genome shotgun (WGS) entry which is preliminary data.</text>
</comment>
<dbReference type="EMBL" id="QGNW01000082">
    <property type="protein sequence ID" value="RVX00393.1"/>
    <property type="molecule type" value="Genomic_DNA"/>
</dbReference>
<feature type="domain" description="NAD-dependent epimerase/dehydratase" evidence="3">
    <location>
        <begin position="8"/>
        <end position="190"/>
    </location>
</feature>
<proteinExistence type="predicted"/>
<evidence type="ECO:0000313" key="5">
    <source>
        <dbReference type="Proteomes" id="UP000288805"/>
    </source>
</evidence>
<dbReference type="PANTHER" id="PTHR10366:SF575">
    <property type="entry name" value="NAD-DEPENDENT EPIMERASE_DEHYDRATASE DOMAIN-CONTAINING PROTEIN"/>
    <property type="match status" value="1"/>
</dbReference>
<dbReference type="InterPro" id="IPR001509">
    <property type="entry name" value="Epimerase_deHydtase"/>
</dbReference>
<reference evidence="4 5" key="1">
    <citation type="journal article" date="2018" name="PLoS Genet.">
        <title>Population sequencing reveals clonal diversity and ancestral inbreeding in the grapevine cultivar Chardonnay.</title>
        <authorList>
            <person name="Roach M.J."/>
            <person name="Johnson D.L."/>
            <person name="Bohlmann J."/>
            <person name="van Vuuren H.J."/>
            <person name="Jones S.J."/>
            <person name="Pretorius I.S."/>
            <person name="Schmidt S.A."/>
            <person name="Borneman A.R."/>
        </authorList>
    </citation>
    <scope>NUCLEOTIDE SEQUENCE [LARGE SCALE GENOMIC DNA]</scope>
    <source>
        <strain evidence="5">cv. Chardonnay</strain>
        <tissue evidence="4">Leaf</tissue>
    </source>
</reference>
<protein>
    <submittedName>
        <fullName evidence="4">Tetraketide alpha-pyrone reductase 1</fullName>
    </submittedName>
</protein>
<name>A0A438IUG7_VITVI</name>
<dbReference type="CDD" id="cd08958">
    <property type="entry name" value="FR_SDR_e"/>
    <property type="match status" value="1"/>
</dbReference>
<evidence type="ECO:0000256" key="1">
    <source>
        <dbReference type="ARBA" id="ARBA00022857"/>
    </source>
</evidence>
<accession>A0A438IUG7</accession>
<evidence type="ECO:0000259" key="3">
    <source>
        <dbReference type="Pfam" id="PF01370"/>
    </source>
</evidence>
<dbReference type="Proteomes" id="UP000288805">
    <property type="component" value="Unassembled WGS sequence"/>
</dbReference>
<dbReference type="PANTHER" id="PTHR10366">
    <property type="entry name" value="NAD DEPENDENT EPIMERASE/DEHYDRATASE"/>
    <property type="match status" value="1"/>
</dbReference>
<gene>
    <name evidence="4" type="primary">TKPR1_1</name>
    <name evidence="4" type="ORF">CK203_024524</name>
</gene>
<dbReference type="FunFam" id="3.40.50.720:FF:001313">
    <property type="entry name" value="Uncharacterized protein"/>
    <property type="match status" value="1"/>
</dbReference>
<dbReference type="GO" id="GO:0016491">
    <property type="term" value="F:oxidoreductase activity"/>
    <property type="evidence" value="ECO:0007669"/>
    <property type="project" value="UniProtKB-KW"/>
</dbReference>
<dbReference type="Gene3D" id="3.40.50.720">
    <property type="entry name" value="NAD(P)-binding Rossmann-like Domain"/>
    <property type="match status" value="2"/>
</dbReference>
<dbReference type="Pfam" id="PF01370">
    <property type="entry name" value="Epimerase"/>
    <property type="match status" value="1"/>
</dbReference>
<evidence type="ECO:0000313" key="4">
    <source>
        <dbReference type="EMBL" id="RVX00393.1"/>
    </source>
</evidence>
<organism evidence="4 5">
    <name type="scientific">Vitis vinifera</name>
    <name type="common">Grape</name>
    <dbReference type="NCBI Taxonomy" id="29760"/>
    <lineage>
        <taxon>Eukaryota</taxon>
        <taxon>Viridiplantae</taxon>
        <taxon>Streptophyta</taxon>
        <taxon>Embryophyta</taxon>
        <taxon>Tracheophyta</taxon>
        <taxon>Spermatophyta</taxon>
        <taxon>Magnoliopsida</taxon>
        <taxon>eudicotyledons</taxon>
        <taxon>Gunneridae</taxon>
        <taxon>Pentapetalae</taxon>
        <taxon>rosids</taxon>
        <taxon>Vitales</taxon>
        <taxon>Vitaceae</taxon>
        <taxon>Viteae</taxon>
        <taxon>Vitis</taxon>
    </lineage>
</organism>
<dbReference type="InterPro" id="IPR036291">
    <property type="entry name" value="NAD(P)-bd_dom_sf"/>
</dbReference>
<dbReference type="SUPFAM" id="SSF51735">
    <property type="entry name" value="NAD(P)-binding Rossmann-fold domains"/>
    <property type="match status" value="1"/>
</dbReference>
<keyword evidence="1" id="KW-0521">NADP</keyword>